<evidence type="ECO:0000256" key="3">
    <source>
        <dbReference type="ARBA" id="ARBA00023163"/>
    </source>
</evidence>
<dbReference type="CDD" id="cd00038">
    <property type="entry name" value="CAP_ED"/>
    <property type="match status" value="1"/>
</dbReference>
<name>A0A7W9RYH5_9HYPH</name>
<dbReference type="InterPro" id="IPR000595">
    <property type="entry name" value="cNMP-bd_dom"/>
</dbReference>
<dbReference type="AlphaFoldDB" id="A0A7W9RYH5"/>
<dbReference type="SUPFAM" id="SSF46785">
    <property type="entry name" value="Winged helix' DNA-binding domain"/>
    <property type="match status" value="1"/>
</dbReference>
<evidence type="ECO:0000256" key="1">
    <source>
        <dbReference type="ARBA" id="ARBA00023015"/>
    </source>
</evidence>
<dbReference type="Gene3D" id="2.60.120.10">
    <property type="entry name" value="Jelly Rolls"/>
    <property type="match status" value="1"/>
</dbReference>
<dbReference type="Proteomes" id="UP000533306">
    <property type="component" value="Unassembled WGS sequence"/>
</dbReference>
<sequence length="261" mass="29505">MTITSTHTKQYVLPATVQGRLYPCESCPLRSLPAFREAEPDELEFLNRFKKGELLAQKGSAVLVEGSRTPHLYTLLSGWGFRFKLLEDGRRQILNYLMPGDLIGLQGSIEGEMQHSIEMLSDSILCVFDRSRLLELYRKHPGLGYDITWLASREERMLDENLLSVGRRSAMERAAYLIAFIHERARCTGLGSGRRLIIPVTQQHVADTLGLSLVHTNKTLRKLSRLGMIEWQEGGCRVINLKELMVIAGWEGLGTGRRPLV</sequence>
<evidence type="ECO:0000313" key="5">
    <source>
        <dbReference type="EMBL" id="MBB6010719.1"/>
    </source>
</evidence>
<proteinExistence type="predicted"/>
<dbReference type="GO" id="GO:0006355">
    <property type="term" value="P:regulation of DNA-templated transcription"/>
    <property type="evidence" value="ECO:0007669"/>
    <property type="project" value="InterPro"/>
</dbReference>
<reference evidence="5 6" key="1">
    <citation type="submission" date="2020-08" db="EMBL/GenBank/DDBJ databases">
        <title>Genomic Encyclopedia of Type Strains, Phase IV (KMG-IV): sequencing the most valuable type-strain genomes for metagenomic binning, comparative biology and taxonomic classification.</title>
        <authorList>
            <person name="Goeker M."/>
        </authorList>
    </citation>
    <scope>NUCLEOTIDE SEQUENCE [LARGE SCALE GENOMIC DNA]</scope>
    <source>
        <strain evidence="5 6">DSM 11099</strain>
    </source>
</reference>
<dbReference type="InterPro" id="IPR018490">
    <property type="entry name" value="cNMP-bd_dom_sf"/>
</dbReference>
<organism evidence="5 6">
    <name type="scientific">Aquamicrobium lusatiense</name>
    <dbReference type="NCBI Taxonomy" id="89772"/>
    <lineage>
        <taxon>Bacteria</taxon>
        <taxon>Pseudomonadati</taxon>
        <taxon>Pseudomonadota</taxon>
        <taxon>Alphaproteobacteria</taxon>
        <taxon>Hyphomicrobiales</taxon>
        <taxon>Phyllobacteriaceae</taxon>
        <taxon>Aquamicrobium</taxon>
    </lineage>
</organism>
<feature type="domain" description="HTH crp-type" evidence="4">
    <location>
        <begin position="168"/>
        <end position="242"/>
    </location>
</feature>
<evidence type="ECO:0000256" key="2">
    <source>
        <dbReference type="ARBA" id="ARBA00023125"/>
    </source>
</evidence>
<dbReference type="InterPro" id="IPR036388">
    <property type="entry name" value="WH-like_DNA-bd_sf"/>
</dbReference>
<accession>A0A7W9RYH5</accession>
<evidence type="ECO:0000259" key="4">
    <source>
        <dbReference type="PROSITE" id="PS51063"/>
    </source>
</evidence>
<dbReference type="Gene3D" id="1.10.10.10">
    <property type="entry name" value="Winged helix-like DNA-binding domain superfamily/Winged helix DNA-binding domain"/>
    <property type="match status" value="1"/>
</dbReference>
<dbReference type="InterPro" id="IPR012318">
    <property type="entry name" value="HTH_CRP"/>
</dbReference>
<protein>
    <submittedName>
        <fullName evidence="5">CRP-like cAMP-binding protein</fullName>
    </submittedName>
</protein>
<keyword evidence="6" id="KW-1185">Reference proteome</keyword>
<keyword evidence="1" id="KW-0805">Transcription regulation</keyword>
<dbReference type="InterPro" id="IPR036390">
    <property type="entry name" value="WH_DNA-bd_sf"/>
</dbReference>
<keyword evidence="3" id="KW-0804">Transcription</keyword>
<comment type="caution">
    <text evidence="5">The sequence shown here is derived from an EMBL/GenBank/DDBJ whole genome shotgun (WGS) entry which is preliminary data.</text>
</comment>
<dbReference type="InterPro" id="IPR014710">
    <property type="entry name" value="RmlC-like_jellyroll"/>
</dbReference>
<dbReference type="RefSeq" id="WP_183824358.1">
    <property type="nucleotide sequence ID" value="NZ_JACHEU010000001.1"/>
</dbReference>
<dbReference type="GO" id="GO:0003677">
    <property type="term" value="F:DNA binding"/>
    <property type="evidence" value="ECO:0007669"/>
    <property type="project" value="UniProtKB-KW"/>
</dbReference>
<dbReference type="EMBL" id="JACHEU010000001">
    <property type="protein sequence ID" value="MBB6010719.1"/>
    <property type="molecule type" value="Genomic_DNA"/>
</dbReference>
<dbReference type="PROSITE" id="PS51063">
    <property type="entry name" value="HTH_CRP_2"/>
    <property type="match status" value="1"/>
</dbReference>
<gene>
    <name evidence="5" type="ORF">HNR59_000064</name>
</gene>
<evidence type="ECO:0000313" key="6">
    <source>
        <dbReference type="Proteomes" id="UP000533306"/>
    </source>
</evidence>
<dbReference type="Pfam" id="PF13545">
    <property type="entry name" value="HTH_Crp_2"/>
    <property type="match status" value="1"/>
</dbReference>
<dbReference type="SUPFAM" id="SSF51206">
    <property type="entry name" value="cAMP-binding domain-like"/>
    <property type="match status" value="1"/>
</dbReference>
<dbReference type="Pfam" id="PF00027">
    <property type="entry name" value="cNMP_binding"/>
    <property type="match status" value="1"/>
</dbReference>
<keyword evidence="2" id="KW-0238">DNA-binding</keyword>